<reference evidence="4" key="1">
    <citation type="submission" date="2019-06" db="EMBL/GenBank/DDBJ databases">
        <title>Draft genome sequence of the griseofulvin-producing fungus Xylaria cubensis strain G536.</title>
        <authorList>
            <person name="Mead M.E."/>
            <person name="Raja H.A."/>
            <person name="Steenwyk J.L."/>
            <person name="Knowles S.L."/>
            <person name="Oberlies N.H."/>
            <person name="Rokas A."/>
        </authorList>
    </citation>
    <scope>NUCLEOTIDE SEQUENCE [LARGE SCALE GENOMIC DNA]</scope>
    <source>
        <strain evidence="4">G536</strain>
    </source>
</reference>
<evidence type="ECO:0000256" key="1">
    <source>
        <dbReference type="SAM" id="MobiDB-lite"/>
    </source>
</evidence>
<dbReference type="EMBL" id="VFLP01000024">
    <property type="protein sequence ID" value="TRX94181.1"/>
    <property type="molecule type" value="Genomic_DNA"/>
</dbReference>
<evidence type="ECO:0000313" key="3">
    <source>
        <dbReference type="EMBL" id="TRX94181.1"/>
    </source>
</evidence>
<evidence type="ECO:0000313" key="4">
    <source>
        <dbReference type="Proteomes" id="UP000319160"/>
    </source>
</evidence>
<keyword evidence="2" id="KW-1133">Transmembrane helix</keyword>
<keyword evidence="2" id="KW-0472">Membrane</keyword>
<accession>A0A553I1W2</accession>
<feature type="region of interest" description="Disordered" evidence="1">
    <location>
        <begin position="201"/>
        <end position="263"/>
    </location>
</feature>
<feature type="transmembrane region" description="Helical" evidence="2">
    <location>
        <begin position="110"/>
        <end position="129"/>
    </location>
</feature>
<evidence type="ECO:0000256" key="2">
    <source>
        <dbReference type="SAM" id="Phobius"/>
    </source>
</evidence>
<feature type="transmembrane region" description="Helical" evidence="2">
    <location>
        <begin position="86"/>
        <end position="103"/>
    </location>
</feature>
<dbReference type="Proteomes" id="UP000319160">
    <property type="component" value="Unassembled WGS sequence"/>
</dbReference>
<dbReference type="AlphaFoldDB" id="A0A553I1W2"/>
<evidence type="ECO:0008006" key="5">
    <source>
        <dbReference type="Google" id="ProtNLM"/>
    </source>
</evidence>
<sequence length="263" mass="29604">MAYRILKRKWPSTAAMWIMMIVELALTVTLLVLTALAQPDTYRTKLWRAGYELNFNSNPSLIQFAYANGQPPPKIPFVWSRTLTDYNVAIAIISLFFLITRLIGIIMDFWFPIIILPINIAFVALYATSLGGQAGPDYLDPTRPSRVAWYIAKPCNVAANVQIQGYCNSAKGTFAAFSLMFVVTLVNLGLTIWAMVPNERDTRDWDSDDEDDEPLGGGSRRNKKGSSWEMQSIPPTPRTGLMPYTPRTTAFNTLDRKNPARQQ</sequence>
<organism evidence="3 4">
    <name type="scientific">Xylaria flabelliformis</name>
    <dbReference type="NCBI Taxonomy" id="2512241"/>
    <lineage>
        <taxon>Eukaryota</taxon>
        <taxon>Fungi</taxon>
        <taxon>Dikarya</taxon>
        <taxon>Ascomycota</taxon>
        <taxon>Pezizomycotina</taxon>
        <taxon>Sordariomycetes</taxon>
        <taxon>Xylariomycetidae</taxon>
        <taxon>Xylariales</taxon>
        <taxon>Xylariaceae</taxon>
        <taxon>Xylaria</taxon>
    </lineage>
</organism>
<proteinExistence type="predicted"/>
<feature type="transmembrane region" description="Helical" evidence="2">
    <location>
        <begin position="174"/>
        <end position="196"/>
    </location>
</feature>
<dbReference type="OrthoDB" id="5352400at2759"/>
<keyword evidence="2" id="KW-0812">Transmembrane</keyword>
<name>A0A553I1W2_9PEZI</name>
<protein>
    <recommendedName>
        <fullName evidence="5">MARVEL domain-containing protein</fullName>
    </recommendedName>
</protein>
<gene>
    <name evidence="3" type="ORF">FHL15_004949</name>
</gene>
<comment type="caution">
    <text evidence="3">The sequence shown here is derived from an EMBL/GenBank/DDBJ whole genome shotgun (WGS) entry which is preliminary data.</text>
</comment>
<dbReference type="STRING" id="2512241.A0A553I1W2"/>
<keyword evidence="4" id="KW-1185">Reference proteome</keyword>
<feature type="compositionally biased region" description="Basic and acidic residues" evidence="1">
    <location>
        <begin position="254"/>
        <end position="263"/>
    </location>
</feature>